<dbReference type="Proteomes" id="UP000018144">
    <property type="component" value="Unassembled WGS sequence"/>
</dbReference>
<dbReference type="Pfam" id="PF01920">
    <property type="entry name" value="Prefoldin_2"/>
    <property type="match status" value="1"/>
</dbReference>
<gene>
    <name evidence="4" type="ORF">PCON_02663</name>
</gene>
<dbReference type="GO" id="GO:0005737">
    <property type="term" value="C:cytoplasm"/>
    <property type="evidence" value="ECO:0007669"/>
    <property type="project" value="TreeGrafter"/>
</dbReference>
<dbReference type="PANTHER" id="PTHR20903">
    <property type="entry name" value="PREFOLDIN SUBUNIT 1-RELATED"/>
    <property type="match status" value="1"/>
</dbReference>
<evidence type="ECO:0000313" key="5">
    <source>
        <dbReference type="Proteomes" id="UP000018144"/>
    </source>
</evidence>
<organism evidence="4 5">
    <name type="scientific">Pyronema omphalodes (strain CBS 100304)</name>
    <name type="common">Pyronema confluens</name>
    <dbReference type="NCBI Taxonomy" id="1076935"/>
    <lineage>
        <taxon>Eukaryota</taxon>
        <taxon>Fungi</taxon>
        <taxon>Dikarya</taxon>
        <taxon>Ascomycota</taxon>
        <taxon>Pezizomycotina</taxon>
        <taxon>Pezizomycetes</taxon>
        <taxon>Pezizales</taxon>
        <taxon>Pyronemataceae</taxon>
        <taxon>Pyronema</taxon>
    </lineage>
</organism>
<evidence type="ECO:0000313" key="4">
    <source>
        <dbReference type="EMBL" id="CCX34163.1"/>
    </source>
</evidence>
<dbReference type="Gene3D" id="1.10.287.370">
    <property type="match status" value="1"/>
</dbReference>
<dbReference type="OMA" id="REMIQQK"/>
<dbReference type="AlphaFoldDB" id="U4LWZ8"/>
<evidence type="ECO:0000256" key="3">
    <source>
        <dbReference type="SAM" id="Coils"/>
    </source>
</evidence>
<dbReference type="GO" id="GO:0016272">
    <property type="term" value="C:prefoldin complex"/>
    <property type="evidence" value="ECO:0007669"/>
    <property type="project" value="InterPro"/>
</dbReference>
<evidence type="ECO:0000256" key="2">
    <source>
        <dbReference type="ARBA" id="ARBA00023186"/>
    </source>
</evidence>
<keyword evidence="5" id="KW-1185">Reference proteome</keyword>
<keyword evidence="3" id="KW-0175">Coiled coil</keyword>
<dbReference type="EMBL" id="HF936305">
    <property type="protein sequence ID" value="CCX34163.1"/>
    <property type="molecule type" value="Genomic_DNA"/>
</dbReference>
<dbReference type="InterPro" id="IPR009053">
    <property type="entry name" value="Prefoldin"/>
</dbReference>
<proteinExistence type="inferred from homology"/>
<protein>
    <submittedName>
        <fullName evidence="4">Similar to Probable prefoldin subunit 1 acc. no. O14334</fullName>
    </submittedName>
</protein>
<feature type="coiled-coil region" evidence="3">
    <location>
        <begin position="95"/>
        <end position="126"/>
    </location>
</feature>
<dbReference type="SUPFAM" id="SSF46579">
    <property type="entry name" value="Prefoldin"/>
    <property type="match status" value="1"/>
</dbReference>
<accession>U4LWZ8</accession>
<keyword evidence="2" id="KW-0143">Chaperone</keyword>
<dbReference type="OrthoDB" id="2015447at2759"/>
<dbReference type="GO" id="GO:0051082">
    <property type="term" value="F:unfolded protein binding"/>
    <property type="evidence" value="ECO:0007669"/>
    <property type="project" value="InterPro"/>
</dbReference>
<dbReference type="GO" id="GO:0044183">
    <property type="term" value="F:protein folding chaperone"/>
    <property type="evidence" value="ECO:0007669"/>
    <property type="project" value="TreeGrafter"/>
</dbReference>
<dbReference type="eggNOG" id="KOG3501">
    <property type="taxonomic scope" value="Eukaryota"/>
</dbReference>
<dbReference type="STRING" id="1076935.U4LWZ8"/>
<sequence>MSIPNEALQKVGVSIPRYISPPALLPCLLRYSCSATNDAQLMQDIESKAAFSQQQLQIVREQMALKAREIRVSQLTAQELTKVPEGTKTYESVGKMFVREDISDLQARLKKEEASLKDDIESLKKKQIYLETTFTNATSNLQAILQGGRA</sequence>
<reference evidence="4 5" key="1">
    <citation type="journal article" date="2013" name="PLoS Genet.">
        <title>The genome and development-dependent transcriptomes of Pyronema confluens: a window into fungal evolution.</title>
        <authorList>
            <person name="Traeger S."/>
            <person name="Altegoer F."/>
            <person name="Freitag M."/>
            <person name="Gabaldon T."/>
            <person name="Kempken F."/>
            <person name="Kumar A."/>
            <person name="Marcet-Houben M."/>
            <person name="Poggeler S."/>
            <person name="Stajich J.E."/>
            <person name="Nowrousian M."/>
        </authorList>
    </citation>
    <scope>NUCLEOTIDE SEQUENCE [LARGE SCALE GENOMIC DNA]</scope>
    <source>
        <strain evidence="5">CBS 100304</strain>
        <tissue evidence="4">Vegetative mycelium</tissue>
    </source>
</reference>
<name>U4LWZ8_PYROM</name>
<comment type="similarity">
    <text evidence="1">Belongs to the prefoldin subunit beta family.</text>
</comment>
<dbReference type="PANTHER" id="PTHR20903:SF0">
    <property type="entry name" value="PREFOLDIN SUBUNIT 1"/>
    <property type="match status" value="1"/>
</dbReference>
<evidence type="ECO:0000256" key="1">
    <source>
        <dbReference type="ARBA" id="ARBA00008045"/>
    </source>
</evidence>
<dbReference type="InterPro" id="IPR002777">
    <property type="entry name" value="PFD_beta-like"/>
</dbReference>